<evidence type="ECO:0000256" key="1">
    <source>
        <dbReference type="ARBA" id="ARBA00007832"/>
    </source>
</evidence>
<dbReference type="Pfam" id="PF06276">
    <property type="entry name" value="FhuF"/>
    <property type="match status" value="1"/>
</dbReference>
<dbReference type="AlphaFoldDB" id="A0A918N6M2"/>
<dbReference type="GO" id="GO:0019290">
    <property type="term" value="P:siderophore biosynthetic process"/>
    <property type="evidence" value="ECO:0007669"/>
    <property type="project" value="InterPro"/>
</dbReference>
<dbReference type="Gene3D" id="6.10.250.3370">
    <property type="match status" value="1"/>
</dbReference>
<sequence>MVSHHTQADILSIEALLNCYLREVALPNQWLSFIPTPRSGYRAELTLTAQACSLYFYVHSVSATANYHYLRLPSQSPTGPELDPDRLAVLLLTELCHLEDQDDCVELLEQIRCSRTVMTRILEHKSHARPLPNGVVDAFVESERAMTVGHRYHPTPKARQGMSEQELFDFSPEHDARFQWRCFSIPREWYRSRGDVDLQTFIRTQWMPELDLDEDRALLPVHPWQARFLAEQDEIRDWLRTGALLDHGSAGQKLYATSSLRSCYHPDLDYFVKGSLNVRLTNCVRKNAIYELDTAVALSDAIRPLAEPMRDQGFTLMYEPAYQSLDSDRGIARDWVEGFSFIARENRFRDEQLGHRPVMAGALFAPQPGGESLIRAEIAAAGGVLKTGYFNAALLWFNALLDVMVEPTMRLYFEHGVVLEPHLQNGLIGLKRHLPVHYYYRDMEGTKLVPEQWPAALLPELSEQALSSVYYDADKGWNRVCYCLFLNTLAQAVFYIGGGDELLERSLWRAVADYLDELSVRLPAGRERLQALLSSAYLPNKANLLVRFRKQADRQAGYVMTANPIRRAHTDTRPVRPQEPLDAAV</sequence>
<name>A0A918N6M2_9GAMM</name>
<dbReference type="PANTHER" id="PTHR34384:SF5">
    <property type="entry name" value="L-2,3-DIAMINOPROPANOATE--CITRATE LIGASE"/>
    <property type="match status" value="1"/>
</dbReference>
<dbReference type="RefSeq" id="WP_189606778.1">
    <property type="nucleotide sequence ID" value="NZ_BMXR01000001.1"/>
</dbReference>
<dbReference type="PANTHER" id="PTHR34384">
    <property type="entry name" value="L-2,3-DIAMINOPROPANOATE--CITRATE LIGASE"/>
    <property type="match status" value="1"/>
</dbReference>
<keyword evidence="5" id="KW-1185">Reference proteome</keyword>
<feature type="domain" description="Aerobactin siderophore biosynthesis IucA/IucC N-terminal" evidence="2">
    <location>
        <begin position="139"/>
        <end position="365"/>
    </location>
</feature>
<dbReference type="Proteomes" id="UP000626148">
    <property type="component" value="Unassembled WGS sequence"/>
</dbReference>
<comment type="similarity">
    <text evidence="1">Belongs to the IucA/IucC family.</text>
</comment>
<dbReference type="InterPro" id="IPR022770">
    <property type="entry name" value="IucA/IucC-like_C"/>
</dbReference>
<evidence type="ECO:0000259" key="3">
    <source>
        <dbReference type="Pfam" id="PF06276"/>
    </source>
</evidence>
<proteinExistence type="inferred from homology"/>
<protein>
    <submittedName>
        <fullName evidence="4">Aconitase</fullName>
    </submittedName>
</protein>
<accession>A0A918N6M2</accession>
<dbReference type="InterPro" id="IPR037455">
    <property type="entry name" value="LucA/IucC-like"/>
</dbReference>
<dbReference type="GO" id="GO:0016881">
    <property type="term" value="F:acid-amino acid ligase activity"/>
    <property type="evidence" value="ECO:0007669"/>
    <property type="project" value="UniProtKB-ARBA"/>
</dbReference>
<evidence type="ECO:0000313" key="5">
    <source>
        <dbReference type="Proteomes" id="UP000626148"/>
    </source>
</evidence>
<reference evidence="4" key="1">
    <citation type="journal article" date="2014" name="Int. J. Syst. Evol. Microbiol.">
        <title>Complete genome sequence of Corynebacterium casei LMG S-19264T (=DSM 44701T), isolated from a smear-ripened cheese.</title>
        <authorList>
            <consortium name="US DOE Joint Genome Institute (JGI-PGF)"/>
            <person name="Walter F."/>
            <person name="Albersmeier A."/>
            <person name="Kalinowski J."/>
            <person name="Ruckert C."/>
        </authorList>
    </citation>
    <scope>NUCLEOTIDE SEQUENCE</scope>
    <source>
        <strain evidence="4">KCTC 22169</strain>
    </source>
</reference>
<gene>
    <name evidence="4" type="ORF">GCM10007392_03650</name>
</gene>
<dbReference type="InterPro" id="IPR007310">
    <property type="entry name" value="Aerobactin_biosyn_IucA/IucC_N"/>
</dbReference>
<dbReference type="Pfam" id="PF04183">
    <property type="entry name" value="IucA_IucC"/>
    <property type="match status" value="1"/>
</dbReference>
<evidence type="ECO:0000259" key="2">
    <source>
        <dbReference type="Pfam" id="PF04183"/>
    </source>
</evidence>
<dbReference type="EMBL" id="BMXR01000001">
    <property type="protein sequence ID" value="GGX40238.1"/>
    <property type="molecule type" value="Genomic_DNA"/>
</dbReference>
<comment type="caution">
    <text evidence="4">The sequence shown here is derived from an EMBL/GenBank/DDBJ whole genome shotgun (WGS) entry which is preliminary data.</text>
</comment>
<evidence type="ECO:0000313" key="4">
    <source>
        <dbReference type="EMBL" id="GGX40238.1"/>
    </source>
</evidence>
<reference evidence="4" key="2">
    <citation type="submission" date="2020-09" db="EMBL/GenBank/DDBJ databases">
        <authorList>
            <person name="Sun Q."/>
            <person name="Kim S."/>
        </authorList>
    </citation>
    <scope>NUCLEOTIDE SEQUENCE</scope>
    <source>
        <strain evidence="4">KCTC 22169</strain>
    </source>
</reference>
<dbReference type="Gene3D" id="1.10.510.40">
    <property type="match status" value="1"/>
</dbReference>
<organism evidence="4 5">
    <name type="scientific">Saccharospirillum salsuginis</name>
    <dbReference type="NCBI Taxonomy" id="418750"/>
    <lineage>
        <taxon>Bacteria</taxon>
        <taxon>Pseudomonadati</taxon>
        <taxon>Pseudomonadota</taxon>
        <taxon>Gammaproteobacteria</taxon>
        <taxon>Oceanospirillales</taxon>
        <taxon>Saccharospirillaceae</taxon>
        <taxon>Saccharospirillum</taxon>
    </lineage>
</organism>
<feature type="domain" description="Aerobactin siderophore biosynthesis IucA/IucC-like C-terminal" evidence="3">
    <location>
        <begin position="395"/>
        <end position="555"/>
    </location>
</feature>